<dbReference type="Proteomes" id="UP000190648">
    <property type="component" value="Unassembled WGS sequence"/>
</dbReference>
<feature type="region of interest" description="Disordered" evidence="1">
    <location>
        <begin position="52"/>
        <end position="77"/>
    </location>
</feature>
<evidence type="ECO:0000313" key="3">
    <source>
        <dbReference type="Proteomes" id="UP000190648"/>
    </source>
</evidence>
<gene>
    <name evidence="2" type="ORF">AV530_015467</name>
</gene>
<comment type="caution">
    <text evidence="2">The sequence shown here is derived from an EMBL/GenBank/DDBJ whole genome shotgun (WGS) entry which is preliminary data.</text>
</comment>
<evidence type="ECO:0000313" key="2">
    <source>
        <dbReference type="EMBL" id="OPJ87105.1"/>
    </source>
</evidence>
<sequence length="77" mass="8903">MQQFGESVFAVIKDKANKLTINNKDQDQRKSSLEEKDISENLDICLKFSFCPPTASPRRKAKRKRKTMGRTEQEESP</sequence>
<reference evidence="2 3" key="1">
    <citation type="submission" date="2016-02" db="EMBL/GenBank/DDBJ databases">
        <title>Band-tailed pigeon sequencing and assembly.</title>
        <authorList>
            <person name="Soares A.E."/>
            <person name="Novak B.J."/>
            <person name="Rice E.S."/>
            <person name="O'Connell B."/>
            <person name="Chang D."/>
            <person name="Weber S."/>
            <person name="Shapiro B."/>
        </authorList>
    </citation>
    <scope>NUCLEOTIDE SEQUENCE [LARGE SCALE GENOMIC DNA]</scope>
    <source>
        <strain evidence="2">BTP2013</strain>
        <tissue evidence="2">Blood</tissue>
    </source>
</reference>
<organism evidence="2 3">
    <name type="scientific">Patagioenas fasciata monilis</name>
    <dbReference type="NCBI Taxonomy" id="372326"/>
    <lineage>
        <taxon>Eukaryota</taxon>
        <taxon>Metazoa</taxon>
        <taxon>Chordata</taxon>
        <taxon>Craniata</taxon>
        <taxon>Vertebrata</taxon>
        <taxon>Euteleostomi</taxon>
        <taxon>Archelosauria</taxon>
        <taxon>Archosauria</taxon>
        <taxon>Dinosauria</taxon>
        <taxon>Saurischia</taxon>
        <taxon>Theropoda</taxon>
        <taxon>Coelurosauria</taxon>
        <taxon>Aves</taxon>
        <taxon>Neognathae</taxon>
        <taxon>Neoaves</taxon>
        <taxon>Columbimorphae</taxon>
        <taxon>Columbiformes</taxon>
        <taxon>Columbidae</taxon>
        <taxon>Patagioenas</taxon>
    </lineage>
</organism>
<protein>
    <submittedName>
        <fullName evidence="2">Uncharacterized protein</fullName>
    </submittedName>
</protein>
<keyword evidence="3" id="KW-1185">Reference proteome</keyword>
<accession>A0A1V4KRQ0</accession>
<dbReference type="EMBL" id="LSYS01001765">
    <property type="protein sequence ID" value="OPJ87105.1"/>
    <property type="molecule type" value="Genomic_DNA"/>
</dbReference>
<feature type="compositionally biased region" description="Basic residues" evidence="1">
    <location>
        <begin position="57"/>
        <end position="68"/>
    </location>
</feature>
<proteinExistence type="predicted"/>
<dbReference type="AlphaFoldDB" id="A0A1V4KRQ0"/>
<evidence type="ECO:0000256" key="1">
    <source>
        <dbReference type="SAM" id="MobiDB-lite"/>
    </source>
</evidence>
<name>A0A1V4KRQ0_PATFA</name>